<keyword evidence="1 3" id="KW-0808">Transferase</keyword>
<accession>A0A433RUV0</accession>
<dbReference type="Pfam" id="PF13649">
    <property type="entry name" value="Methyltransf_25"/>
    <property type="match status" value="1"/>
</dbReference>
<dbReference type="RefSeq" id="WP_126990448.1">
    <property type="nucleotide sequence ID" value="NZ_JTFC01000029.1"/>
</dbReference>
<sequence>MNRWDDRYKHDRYFYGTEPNAFLARQYTVFEQSPHVACYAEGEGRNAVFLATKGHQVTAYDYAQEGLRKTAELAAQFDTVVETKHHDLLNDTIEPAQYDGAVMIFGHFAKDQQLHVLEQIMTSLKPGGIFLMEVYEEAQLAYKTGGPPNIDYLYAEETLRDWAQQYEVLHFDCVEVTRHEGVGHKGLCKVVQVIVKK</sequence>
<dbReference type="GO" id="GO:0008168">
    <property type="term" value="F:methyltransferase activity"/>
    <property type="evidence" value="ECO:0007669"/>
    <property type="project" value="UniProtKB-KW"/>
</dbReference>
<proteinExistence type="predicted"/>
<dbReference type="AlphaFoldDB" id="A0A433RUV0"/>
<gene>
    <name evidence="3" type="ORF">QI30_08145</name>
</gene>
<dbReference type="SUPFAM" id="SSF53335">
    <property type="entry name" value="S-adenosyl-L-methionine-dependent methyltransferases"/>
    <property type="match status" value="1"/>
</dbReference>
<dbReference type="PANTHER" id="PTHR43861">
    <property type="entry name" value="TRANS-ACONITATE 2-METHYLTRANSFERASE-RELATED"/>
    <property type="match status" value="1"/>
</dbReference>
<keyword evidence="4" id="KW-1185">Reference proteome</keyword>
<evidence type="ECO:0000313" key="4">
    <source>
        <dbReference type="Proteomes" id="UP000288623"/>
    </source>
</evidence>
<organism evidence="3 4">
    <name type="scientific">Candidatus Kurthia intestinigallinarum</name>
    <dbReference type="NCBI Taxonomy" id="1562256"/>
    <lineage>
        <taxon>Bacteria</taxon>
        <taxon>Bacillati</taxon>
        <taxon>Bacillota</taxon>
        <taxon>Bacilli</taxon>
        <taxon>Bacillales</taxon>
        <taxon>Caryophanaceae</taxon>
        <taxon>Kurthia</taxon>
    </lineage>
</organism>
<dbReference type="EMBL" id="JTFC01000029">
    <property type="protein sequence ID" value="RUS57029.1"/>
    <property type="molecule type" value="Genomic_DNA"/>
</dbReference>
<evidence type="ECO:0000313" key="3">
    <source>
        <dbReference type="EMBL" id="RUS57029.1"/>
    </source>
</evidence>
<name>A0A433RUV0_9BACL</name>
<dbReference type="Proteomes" id="UP000288623">
    <property type="component" value="Unassembled WGS sequence"/>
</dbReference>
<keyword evidence="3" id="KW-0489">Methyltransferase</keyword>
<evidence type="ECO:0000259" key="2">
    <source>
        <dbReference type="Pfam" id="PF13649"/>
    </source>
</evidence>
<dbReference type="OrthoDB" id="9804312at2"/>
<dbReference type="InterPro" id="IPR029063">
    <property type="entry name" value="SAM-dependent_MTases_sf"/>
</dbReference>
<protein>
    <submittedName>
        <fullName evidence="3">Methyltransferase</fullName>
    </submittedName>
</protein>
<feature type="domain" description="Methyltransferase" evidence="2">
    <location>
        <begin position="40"/>
        <end position="128"/>
    </location>
</feature>
<dbReference type="GO" id="GO:0032259">
    <property type="term" value="P:methylation"/>
    <property type="evidence" value="ECO:0007669"/>
    <property type="project" value="UniProtKB-KW"/>
</dbReference>
<dbReference type="PANTHER" id="PTHR43861:SF3">
    <property type="entry name" value="PUTATIVE (AFU_ORTHOLOGUE AFUA_2G14390)-RELATED"/>
    <property type="match status" value="1"/>
</dbReference>
<dbReference type="InterPro" id="IPR041698">
    <property type="entry name" value="Methyltransf_25"/>
</dbReference>
<dbReference type="Gene3D" id="3.40.50.150">
    <property type="entry name" value="Vaccinia Virus protein VP39"/>
    <property type="match status" value="1"/>
</dbReference>
<dbReference type="CDD" id="cd02440">
    <property type="entry name" value="AdoMet_MTases"/>
    <property type="match status" value="1"/>
</dbReference>
<comment type="caution">
    <text evidence="3">The sequence shown here is derived from an EMBL/GenBank/DDBJ whole genome shotgun (WGS) entry which is preliminary data.</text>
</comment>
<evidence type="ECO:0000256" key="1">
    <source>
        <dbReference type="ARBA" id="ARBA00022679"/>
    </source>
</evidence>
<reference evidence="3 4" key="1">
    <citation type="submission" date="2014-11" db="EMBL/GenBank/DDBJ databases">
        <title>Genome sequence and analysis of novel Kurthia sp.</title>
        <authorList>
            <person name="Lawson J.N."/>
            <person name="Gonzalez J.E."/>
            <person name="Rinauldi L."/>
            <person name="Xuan Z."/>
            <person name="Firman A."/>
            <person name="Shaddox L."/>
            <person name="Trudeau A."/>
            <person name="Shah S."/>
            <person name="Reiman D."/>
        </authorList>
    </citation>
    <scope>NUCLEOTIDE SEQUENCE [LARGE SCALE GENOMIC DNA]</scope>
    <source>
        <strain evidence="3 4">3B1D</strain>
    </source>
</reference>